<sequence length="151" mass="17236">MVNVYKLPRNADRDTQIQLADLLMGQLESIGTKEPYQQALKTIELALHPDSQAHIFVAEKDEAMVGAAFLNVGLSLDKGGYYIWLNDLYVHKEHRNQGIAKKILLKIIYWAETKEIKGIELETGINNEATKALYNSLGFYDIISKRYGFRF</sequence>
<dbReference type="InterPro" id="IPR016181">
    <property type="entry name" value="Acyl_CoA_acyltransferase"/>
</dbReference>
<dbReference type="InterPro" id="IPR000182">
    <property type="entry name" value="GNAT_dom"/>
</dbReference>
<dbReference type="AlphaFoldDB" id="A0A0M0KHL2"/>
<protein>
    <submittedName>
        <fullName evidence="2">Acetyltransferase</fullName>
    </submittedName>
</protein>
<evidence type="ECO:0000259" key="1">
    <source>
        <dbReference type="PROSITE" id="PS51186"/>
    </source>
</evidence>
<organism evidence="2">
    <name type="scientific">Halalkalibacterium halodurans</name>
    <name type="common">Bacillus halodurans</name>
    <dbReference type="NCBI Taxonomy" id="86665"/>
    <lineage>
        <taxon>Bacteria</taxon>
        <taxon>Bacillati</taxon>
        <taxon>Bacillota</taxon>
        <taxon>Bacilli</taxon>
        <taxon>Bacillales</taxon>
        <taxon>Bacillaceae</taxon>
        <taxon>Halalkalibacterium (ex Joshi et al. 2022)</taxon>
    </lineage>
</organism>
<accession>A0A4Y7WXX2</accession>
<evidence type="ECO:0000313" key="2">
    <source>
        <dbReference type="EMBL" id="KOO38321.1"/>
    </source>
</evidence>
<dbReference type="CDD" id="cd04301">
    <property type="entry name" value="NAT_SF"/>
    <property type="match status" value="1"/>
</dbReference>
<dbReference type="PATRIC" id="fig|136160.3.peg.1319"/>
<dbReference type="GeneID" id="87598433"/>
<dbReference type="Pfam" id="PF00583">
    <property type="entry name" value="Acetyltransf_1"/>
    <property type="match status" value="1"/>
</dbReference>
<accession>A0A0M0KHL2</accession>
<proteinExistence type="predicted"/>
<comment type="caution">
    <text evidence="2">The sequence shown here is derived from an EMBL/GenBank/DDBJ whole genome shotgun (WGS) entry which is preliminary data.</text>
</comment>
<feature type="domain" description="N-acetyltransferase" evidence="1">
    <location>
        <begin position="2"/>
        <end position="151"/>
    </location>
</feature>
<dbReference type="SUPFAM" id="SSF55729">
    <property type="entry name" value="Acyl-CoA N-acyltransferases (Nat)"/>
    <property type="match status" value="1"/>
</dbReference>
<dbReference type="Gene3D" id="3.40.630.30">
    <property type="match status" value="1"/>
</dbReference>
<dbReference type="RefSeq" id="WP_053430655.1">
    <property type="nucleotide sequence ID" value="NZ_CP040441.1"/>
</dbReference>
<reference evidence="2" key="1">
    <citation type="submission" date="2015-08" db="EMBL/GenBank/DDBJ databases">
        <title>Complete DNA Sequence of Pseudomonas syringae pv. actinidiae, the Causal Agent of Kiwifruit Canker Disease.</title>
        <authorList>
            <person name="Rikkerink E.H.A."/>
            <person name="Fineran P.C."/>
        </authorList>
    </citation>
    <scope>NUCLEOTIDE SEQUENCE</scope>
    <source>
        <strain evidence="2">DSM 13666</strain>
    </source>
</reference>
<dbReference type="PANTHER" id="PTHR43072">
    <property type="entry name" value="N-ACETYLTRANSFERASE"/>
    <property type="match status" value="1"/>
</dbReference>
<dbReference type="PROSITE" id="PS51186">
    <property type="entry name" value="GNAT"/>
    <property type="match status" value="1"/>
</dbReference>
<dbReference type="EMBL" id="LILD01000001">
    <property type="protein sequence ID" value="KOO38321.1"/>
    <property type="molecule type" value="Genomic_DNA"/>
</dbReference>
<gene>
    <name evidence="2" type="ORF">AMD02_05180</name>
</gene>
<dbReference type="GO" id="GO:0016747">
    <property type="term" value="F:acyltransferase activity, transferring groups other than amino-acyl groups"/>
    <property type="evidence" value="ECO:0007669"/>
    <property type="project" value="InterPro"/>
</dbReference>
<keyword evidence="2" id="KW-0808">Transferase</keyword>
<name>A0A0M0KHL2_ALKHA</name>